<dbReference type="EMBL" id="JAACJK010000059">
    <property type="protein sequence ID" value="KAF5336011.1"/>
    <property type="molecule type" value="Genomic_DNA"/>
</dbReference>
<accession>A0A8H5FGK1</accession>
<sequence length="424" mass="47905">MASVEVSLAKGLYSGEELREEVLSYCDKGELAAISSTDKSFGAEAERWLYRTVSLHESRLVELVKCLETLAKNPKKAGVVKSLAVSFYDSYKRRTPEDEATINSMELMVHLAKGLFEMRSLTFLSFRPHEGMDTKLVMGMIGAKQFKLTSLFMTLQKDSANSTVVTLPWLLERQPDLAVVGLWGCGEYGRDDSGIHPFLQMSSFVLNRFNQKPLVIGLSLRGSNFMEWARKEHHITLYSYDPMGLDFDREFPVINDESVLGEHMLKDLSLEDFVVGGSISYEADEVSVVVPDLGEESASAATEILCGLNLPFNLYGKTLIFLVPPGTGEPINPEDLKLFFDFALSTCYPFSIIFDFKFSPLHSQWEFPRMEEDEQLRLTRYIVDYINNLEGFIFLDGVEDLTWIQVGSGGYFAEVHNGLFTIYY</sequence>
<keyword evidence="2" id="KW-1185">Reference proteome</keyword>
<gene>
    <name evidence="1" type="ORF">D9611_006174</name>
</gene>
<reference evidence="1 2" key="1">
    <citation type="journal article" date="2020" name="ISME J.">
        <title>Uncovering the hidden diversity of litter-decomposition mechanisms in mushroom-forming fungi.</title>
        <authorList>
            <person name="Floudas D."/>
            <person name="Bentzer J."/>
            <person name="Ahren D."/>
            <person name="Johansson T."/>
            <person name="Persson P."/>
            <person name="Tunlid A."/>
        </authorList>
    </citation>
    <scope>NUCLEOTIDE SEQUENCE [LARGE SCALE GENOMIC DNA]</scope>
    <source>
        <strain evidence="1 2">CBS 175.51</strain>
    </source>
</reference>
<dbReference type="AlphaFoldDB" id="A0A8H5FGK1"/>
<name>A0A8H5FGK1_9AGAR</name>
<evidence type="ECO:0000313" key="2">
    <source>
        <dbReference type="Proteomes" id="UP000541558"/>
    </source>
</evidence>
<dbReference type="OrthoDB" id="3070071at2759"/>
<comment type="caution">
    <text evidence="1">The sequence shown here is derived from an EMBL/GenBank/DDBJ whole genome shotgun (WGS) entry which is preliminary data.</text>
</comment>
<organism evidence="1 2">
    <name type="scientific">Ephemerocybe angulata</name>
    <dbReference type="NCBI Taxonomy" id="980116"/>
    <lineage>
        <taxon>Eukaryota</taxon>
        <taxon>Fungi</taxon>
        <taxon>Dikarya</taxon>
        <taxon>Basidiomycota</taxon>
        <taxon>Agaricomycotina</taxon>
        <taxon>Agaricomycetes</taxon>
        <taxon>Agaricomycetidae</taxon>
        <taxon>Agaricales</taxon>
        <taxon>Agaricineae</taxon>
        <taxon>Psathyrellaceae</taxon>
        <taxon>Ephemerocybe</taxon>
    </lineage>
</organism>
<proteinExistence type="predicted"/>
<protein>
    <submittedName>
        <fullName evidence="1">Uncharacterized protein</fullName>
    </submittedName>
</protein>
<evidence type="ECO:0000313" key="1">
    <source>
        <dbReference type="EMBL" id="KAF5336011.1"/>
    </source>
</evidence>
<dbReference type="Proteomes" id="UP000541558">
    <property type="component" value="Unassembled WGS sequence"/>
</dbReference>